<evidence type="ECO:0000259" key="6">
    <source>
        <dbReference type="Pfam" id="PF00082"/>
    </source>
</evidence>
<feature type="domain" description="Peptidase S8/S53" evidence="6">
    <location>
        <begin position="501"/>
        <end position="731"/>
    </location>
</feature>
<feature type="compositionally biased region" description="Polar residues" evidence="5">
    <location>
        <begin position="346"/>
        <end position="365"/>
    </location>
</feature>
<dbReference type="InterPro" id="IPR036852">
    <property type="entry name" value="Peptidase_S8/S53_dom_sf"/>
</dbReference>
<evidence type="ECO:0000256" key="4">
    <source>
        <dbReference type="PROSITE-ProRule" id="PRU01240"/>
    </source>
</evidence>
<keyword evidence="2 4" id="KW-0378">Hydrolase</keyword>
<protein>
    <recommendedName>
        <fullName evidence="6">Peptidase S8/S53 domain-containing protein</fullName>
    </recommendedName>
</protein>
<feature type="compositionally biased region" description="Low complexity" evidence="5">
    <location>
        <begin position="382"/>
        <end position="392"/>
    </location>
</feature>
<dbReference type="Proteomes" id="UP001456524">
    <property type="component" value="Unassembled WGS sequence"/>
</dbReference>
<dbReference type="Gene3D" id="1.25.40.10">
    <property type="entry name" value="Tetratricopeptide repeat domain"/>
    <property type="match status" value="2"/>
</dbReference>
<dbReference type="InterPro" id="IPR015500">
    <property type="entry name" value="Peptidase_S8_subtilisin-rel"/>
</dbReference>
<feature type="region of interest" description="Disordered" evidence="5">
    <location>
        <begin position="826"/>
        <end position="868"/>
    </location>
</feature>
<feature type="active site" description="Charge relay system" evidence="4">
    <location>
        <position position="707"/>
    </location>
</feature>
<evidence type="ECO:0000256" key="2">
    <source>
        <dbReference type="ARBA" id="ARBA00022801"/>
    </source>
</evidence>
<evidence type="ECO:0000256" key="3">
    <source>
        <dbReference type="ARBA" id="ARBA00022825"/>
    </source>
</evidence>
<evidence type="ECO:0000256" key="1">
    <source>
        <dbReference type="ARBA" id="ARBA00022670"/>
    </source>
</evidence>
<dbReference type="InterPro" id="IPR000209">
    <property type="entry name" value="Peptidase_S8/S53_dom"/>
</dbReference>
<sequence length="884" mass="98620">MTDPVKDISRLLESAGEAEQSNPAKAARLFEAAAQKAESHLGAYHEETLEIRDSWANCLLDARNHSAAIACNEESLQRRLGSISFGKRHETTLAIRRLLAESYLQTKQQAKSIEQYRQVIRIDKEIGNRQTLFEDVLSFVCLLVRWGSETGDRVKISEAHETSMKYLEKAEATFPGDHDILVEFNYNIGIQLRHLGKYQEASQRFKQVIVLANKVTAGDKRLKNDVLVANSRKWLFLCMEKMEAKIQEREQKDKQQEDQLQGTELGIPSSVASQALELNKGSTRHDGARKAASSPHSQLRSDKSKKSYSRASEAAASLPSRRIAHLSPSHTTLKGSSRSRSKSAVRNHNSNRISENRGCDNSSLAEKTFADADKQVAERSRSASSLPLSLPEGSNAQLASATPLPRTAEPSESPIYVTSWLESSNLLDARSNPRHTLEQGKVERGKRPVSAAPSMMSPKVSPTSKSGNFFGSNTKNESERWFDHLQRNAHRFLRKYHDDEKKITIALLDTGVALRDPSAIEMSQDIQMELCEQVKRGKTLQNRLPPDRDVDGHGSECAYLLTRVTPFAQILSYRIAEKITDDIEPAIVAEALRHAIHGRRQGVVDIISMSFGIRPTQDIRNLLNEAKGKGILMFAASSNDGGPRIKFPANSDAVFAIDAANRTGGPSFDNPGAFQKPYRFTALGEILSLRGSMEGSQRKREVIPGSSFATPVAAATAAAILEFAEQPPLSYDPLALEGLKMLEGMRAVLIHLFSTKKSAGSEFNHINIEHFGPMNNNKESWDEGGECDDWNSDRYQAAASICKRLKDALDGDCGQAMNDQIAKNHREKWARESEEQMRKEREAWEEAGAKQREDEEKKQEEINRSKKEELKKVFKDAVERLYPS</sequence>
<keyword evidence="1 4" id="KW-0645">Protease</keyword>
<dbReference type="Gene3D" id="3.40.50.200">
    <property type="entry name" value="Peptidase S8/S53 domain"/>
    <property type="match status" value="1"/>
</dbReference>
<dbReference type="PRINTS" id="PR00723">
    <property type="entry name" value="SUBTILISIN"/>
</dbReference>
<comment type="similarity">
    <text evidence="4">Belongs to the peptidase S8 family.</text>
</comment>
<keyword evidence="8" id="KW-1185">Reference proteome</keyword>
<feature type="compositionally biased region" description="Polar residues" evidence="5">
    <location>
        <begin position="460"/>
        <end position="472"/>
    </location>
</feature>
<comment type="caution">
    <text evidence="7">The sequence shown here is derived from an EMBL/GenBank/DDBJ whole genome shotgun (WGS) entry which is preliminary data.</text>
</comment>
<feature type="region of interest" description="Disordered" evidence="5">
    <location>
        <begin position="431"/>
        <end position="472"/>
    </location>
</feature>
<dbReference type="SMART" id="SM00028">
    <property type="entry name" value="TPR"/>
    <property type="match status" value="2"/>
</dbReference>
<dbReference type="SUPFAM" id="SSF48452">
    <property type="entry name" value="TPR-like"/>
    <property type="match status" value="1"/>
</dbReference>
<accession>A0ABR1Y230</accession>
<feature type="active site" description="Charge relay system" evidence="4">
    <location>
        <position position="509"/>
    </location>
</feature>
<dbReference type="InterPro" id="IPR011990">
    <property type="entry name" value="TPR-like_helical_dom_sf"/>
</dbReference>
<feature type="compositionally biased region" description="Basic and acidic residues" evidence="5">
    <location>
        <begin position="435"/>
        <end position="446"/>
    </location>
</feature>
<feature type="region of interest" description="Disordered" evidence="5">
    <location>
        <begin position="281"/>
        <end position="411"/>
    </location>
</feature>
<dbReference type="InterPro" id="IPR019734">
    <property type="entry name" value="TPR_rpt"/>
</dbReference>
<evidence type="ECO:0000313" key="7">
    <source>
        <dbReference type="EMBL" id="KAK8175118.1"/>
    </source>
</evidence>
<dbReference type="SUPFAM" id="SSF52743">
    <property type="entry name" value="Subtilisin-like"/>
    <property type="match status" value="1"/>
</dbReference>
<dbReference type="EMBL" id="JBBWUH010000002">
    <property type="protein sequence ID" value="KAK8175118.1"/>
    <property type="molecule type" value="Genomic_DNA"/>
</dbReference>
<feature type="compositionally biased region" description="Basic and acidic residues" evidence="5">
    <location>
        <begin position="368"/>
        <end position="381"/>
    </location>
</feature>
<reference evidence="7 8" key="1">
    <citation type="journal article" date="2022" name="G3 (Bethesda)">
        <title>Enemy or ally: a genomic approach to elucidate the lifestyle of Phyllosticta citrichinaensis.</title>
        <authorList>
            <person name="Buijs V.A."/>
            <person name="Groenewald J.Z."/>
            <person name="Haridas S."/>
            <person name="LaButti K.M."/>
            <person name="Lipzen A."/>
            <person name="Martin F.M."/>
            <person name="Barry K."/>
            <person name="Grigoriev I.V."/>
            <person name="Crous P.W."/>
            <person name="Seidl M.F."/>
        </authorList>
    </citation>
    <scope>NUCLEOTIDE SEQUENCE [LARGE SCALE GENOMIC DNA]</scope>
    <source>
        <strain evidence="7 8">CBS 129764</strain>
    </source>
</reference>
<dbReference type="Pfam" id="PF00082">
    <property type="entry name" value="Peptidase_S8"/>
    <property type="match status" value="1"/>
</dbReference>
<feature type="active site" description="Charge relay system" evidence="4">
    <location>
        <position position="553"/>
    </location>
</feature>
<evidence type="ECO:0000256" key="5">
    <source>
        <dbReference type="SAM" id="MobiDB-lite"/>
    </source>
</evidence>
<name>A0ABR1Y230_9PEZI</name>
<organism evidence="7 8">
    <name type="scientific">Phyllosticta citrichinensis</name>
    <dbReference type="NCBI Taxonomy" id="1130410"/>
    <lineage>
        <taxon>Eukaryota</taxon>
        <taxon>Fungi</taxon>
        <taxon>Dikarya</taxon>
        <taxon>Ascomycota</taxon>
        <taxon>Pezizomycotina</taxon>
        <taxon>Dothideomycetes</taxon>
        <taxon>Dothideomycetes incertae sedis</taxon>
        <taxon>Botryosphaeriales</taxon>
        <taxon>Phyllostictaceae</taxon>
        <taxon>Phyllosticta</taxon>
    </lineage>
</organism>
<keyword evidence="3 4" id="KW-0720">Serine protease</keyword>
<proteinExistence type="inferred from homology"/>
<gene>
    <name evidence="7" type="ORF">IWX90DRAFT_423309</name>
</gene>
<evidence type="ECO:0000313" key="8">
    <source>
        <dbReference type="Proteomes" id="UP001456524"/>
    </source>
</evidence>
<dbReference type="PROSITE" id="PS51892">
    <property type="entry name" value="SUBTILASE"/>
    <property type="match status" value="1"/>
</dbReference>